<dbReference type="GO" id="GO:0019441">
    <property type="term" value="P:L-tryptophan catabolic process to kynurenine"/>
    <property type="evidence" value="ECO:0007669"/>
    <property type="project" value="InterPro"/>
</dbReference>
<keyword evidence="2" id="KW-1185">Reference proteome</keyword>
<dbReference type="PANTHER" id="PTHR10138:SF0">
    <property type="entry name" value="TRYPTOPHAN 2,3-DIOXYGENASE"/>
    <property type="match status" value="1"/>
</dbReference>
<organism evidence="1 2">
    <name type="scientific">Streptomyces rhizosphaericus</name>
    <dbReference type="NCBI Taxonomy" id="114699"/>
    <lineage>
        <taxon>Bacteria</taxon>
        <taxon>Bacillati</taxon>
        <taxon>Actinomycetota</taxon>
        <taxon>Actinomycetes</taxon>
        <taxon>Kitasatosporales</taxon>
        <taxon>Streptomycetaceae</taxon>
        <taxon>Streptomyces</taxon>
        <taxon>Streptomyces violaceusniger group</taxon>
    </lineage>
</organism>
<gene>
    <name evidence="1" type="ORF">G4H13_41475</name>
</gene>
<dbReference type="Proteomes" id="UP000476310">
    <property type="component" value="Unassembled WGS sequence"/>
</dbReference>
<dbReference type="AlphaFoldDB" id="A0A6G4ATQ2"/>
<dbReference type="Pfam" id="PF03301">
    <property type="entry name" value="Trp_dioxygenase"/>
    <property type="match status" value="1"/>
</dbReference>
<dbReference type="InterPro" id="IPR037217">
    <property type="entry name" value="Trp/Indoleamine_2_3_dOase-like"/>
</dbReference>
<dbReference type="SUPFAM" id="SSF140959">
    <property type="entry name" value="Indolic compounds 2,3-dioxygenase-like"/>
    <property type="match status" value="1"/>
</dbReference>
<dbReference type="InterPro" id="IPR004981">
    <property type="entry name" value="Trp_2_3_dOase"/>
</dbReference>
<dbReference type="GO" id="GO:0046872">
    <property type="term" value="F:metal ion binding"/>
    <property type="evidence" value="ECO:0007669"/>
    <property type="project" value="InterPro"/>
</dbReference>
<dbReference type="PANTHER" id="PTHR10138">
    <property type="entry name" value="TRYPTOPHAN 2,3-DIOXYGENASE"/>
    <property type="match status" value="1"/>
</dbReference>
<dbReference type="GO" id="GO:0020037">
    <property type="term" value="F:heme binding"/>
    <property type="evidence" value="ECO:0007669"/>
    <property type="project" value="InterPro"/>
</dbReference>
<dbReference type="Gene3D" id="1.20.58.480">
    <property type="match status" value="3"/>
</dbReference>
<dbReference type="GO" id="GO:0019442">
    <property type="term" value="P:L-tryptophan catabolic process to acetyl-CoA"/>
    <property type="evidence" value="ECO:0007669"/>
    <property type="project" value="TreeGrafter"/>
</dbReference>
<evidence type="ECO:0000313" key="2">
    <source>
        <dbReference type="Proteomes" id="UP000476310"/>
    </source>
</evidence>
<proteinExistence type="predicted"/>
<dbReference type="RefSeq" id="WP_164435709.1">
    <property type="nucleotide sequence ID" value="NZ_JAAIKT010000088.1"/>
</dbReference>
<evidence type="ECO:0000313" key="1">
    <source>
        <dbReference type="EMBL" id="NEW76642.1"/>
    </source>
</evidence>
<dbReference type="EMBL" id="JAAIKT010000088">
    <property type="protein sequence ID" value="NEW76642.1"/>
    <property type="molecule type" value="Genomic_DNA"/>
</dbReference>
<name>A0A6G4ATQ2_9ACTN</name>
<sequence length="219" mass="25459">MSPSPNKRDIESDMHCGGPSDLSYAQYLNLDTLLSAQRTRSQPEHHDELSFAVDDLRAALKCMARVKQIQRQLFEQWAVLETLTPGEFVAFRDYREILHRPGLYDEFLRYLSRHGYEISAELLDRDFSQPFSENPKLLPVPKAISENPKDHWRAWETCKELPDMEEAFQLWRFRHMKAVERILGYKRGTGGSTGVVFLRAALELTFFPEILSVRNEIGQ</sequence>
<protein>
    <submittedName>
        <fullName evidence="1">Tryptophan 2,3-dioxygenase</fullName>
    </submittedName>
</protein>
<dbReference type="GO" id="GO:0004833">
    <property type="term" value="F:L-tryptophan 2,3-dioxygenase activity"/>
    <property type="evidence" value="ECO:0007669"/>
    <property type="project" value="InterPro"/>
</dbReference>
<comment type="caution">
    <text evidence="1">The sequence shown here is derived from an EMBL/GenBank/DDBJ whole genome shotgun (WGS) entry which is preliminary data.</text>
</comment>
<accession>A0A6G4ATQ2</accession>
<reference evidence="1" key="1">
    <citation type="submission" date="2020-02" db="EMBL/GenBank/DDBJ databases">
        <title>A new Streptomyces sp. for controlling soil-borne diseases.</title>
        <authorList>
            <person name="Li X."/>
            <person name="Tian Y."/>
            <person name="Gao K."/>
        </authorList>
    </citation>
    <scope>NUCLEOTIDE SEQUENCE [LARGE SCALE GENOMIC DNA]</scope>
    <source>
        <strain evidence="1">0250</strain>
    </source>
</reference>